<dbReference type="PANTHER" id="PTHR31247">
    <property type="entry name" value="TRANSMEMBRANE PROTEIN 198 FAMILY MEMBER"/>
    <property type="match status" value="1"/>
</dbReference>
<dbReference type="PANTHER" id="PTHR31247:SF7">
    <property type="entry name" value="TRANSMEMBRANE PROTEIN 198"/>
    <property type="match status" value="1"/>
</dbReference>
<name>A0A8B9E8Y2_ANSCY</name>
<comment type="similarity">
    <text evidence="2">Belongs to the TMEM198 family.</text>
</comment>
<feature type="region of interest" description="Disordered" evidence="7">
    <location>
        <begin position="262"/>
        <end position="308"/>
    </location>
</feature>
<feature type="transmembrane region" description="Helical" evidence="8">
    <location>
        <begin position="36"/>
        <end position="57"/>
    </location>
</feature>
<dbReference type="InterPro" id="IPR040236">
    <property type="entry name" value="TMEM198"/>
</dbReference>
<organism evidence="10 11">
    <name type="scientific">Anser cygnoides</name>
    <name type="common">Swan goose</name>
    <dbReference type="NCBI Taxonomy" id="8845"/>
    <lineage>
        <taxon>Eukaryota</taxon>
        <taxon>Metazoa</taxon>
        <taxon>Chordata</taxon>
        <taxon>Craniata</taxon>
        <taxon>Vertebrata</taxon>
        <taxon>Euteleostomi</taxon>
        <taxon>Archelosauria</taxon>
        <taxon>Archosauria</taxon>
        <taxon>Dinosauria</taxon>
        <taxon>Saurischia</taxon>
        <taxon>Theropoda</taxon>
        <taxon>Coelurosauria</taxon>
        <taxon>Aves</taxon>
        <taxon>Neognathae</taxon>
        <taxon>Galloanserae</taxon>
        <taxon>Anseriformes</taxon>
        <taxon>Anatidae</taxon>
        <taxon>Anserinae</taxon>
        <taxon>Anser</taxon>
    </lineage>
</organism>
<feature type="transmembrane region" description="Helical" evidence="8">
    <location>
        <begin position="63"/>
        <end position="81"/>
    </location>
</feature>
<dbReference type="GO" id="GO:0005886">
    <property type="term" value="C:plasma membrane"/>
    <property type="evidence" value="ECO:0007669"/>
    <property type="project" value="TreeGrafter"/>
</dbReference>
<evidence type="ECO:0000256" key="2">
    <source>
        <dbReference type="ARBA" id="ARBA00006244"/>
    </source>
</evidence>
<dbReference type="Ensembl" id="ENSACDT00005021850.1">
    <property type="protein sequence ID" value="ENSACDP00005018207.1"/>
    <property type="gene ID" value="ENSACDG00005013275.1"/>
</dbReference>
<dbReference type="GO" id="GO:0031410">
    <property type="term" value="C:cytoplasmic vesicle"/>
    <property type="evidence" value="ECO:0007669"/>
    <property type="project" value="TreeGrafter"/>
</dbReference>
<dbReference type="Pfam" id="PF13886">
    <property type="entry name" value="TM7S3_TM198"/>
    <property type="match status" value="1"/>
</dbReference>
<reference evidence="10" key="2">
    <citation type="submission" date="2025-09" db="UniProtKB">
        <authorList>
            <consortium name="Ensembl"/>
        </authorList>
    </citation>
    <scope>IDENTIFICATION</scope>
</reference>
<evidence type="ECO:0000259" key="9">
    <source>
        <dbReference type="Pfam" id="PF13886"/>
    </source>
</evidence>
<dbReference type="Proteomes" id="UP000694521">
    <property type="component" value="Unplaced"/>
</dbReference>
<evidence type="ECO:0000313" key="10">
    <source>
        <dbReference type="Ensembl" id="ENSACDP00005018207.1"/>
    </source>
</evidence>
<keyword evidence="5 8" id="KW-0472">Membrane</keyword>
<evidence type="ECO:0000256" key="1">
    <source>
        <dbReference type="ARBA" id="ARBA00004141"/>
    </source>
</evidence>
<keyword evidence="3 8" id="KW-0812">Transmembrane</keyword>
<dbReference type="GO" id="GO:0090263">
    <property type="term" value="P:positive regulation of canonical Wnt signaling pathway"/>
    <property type="evidence" value="ECO:0007669"/>
    <property type="project" value="TreeGrafter"/>
</dbReference>
<evidence type="ECO:0000256" key="5">
    <source>
        <dbReference type="ARBA" id="ARBA00023136"/>
    </source>
</evidence>
<keyword evidence="4 8" id="KW-1133">Transmembrane helix</keyword>
<keyword evidence="11" id="KW-1185">Reference proteome</keyword>
<evidence type="ECO:0000256" key="6">
    <source>
        <dbReference type="ARBA" id="ARBA00049737"/>
    </source>
</evidence>
<evidence type="ECO:0000256" key="3">
    <source>
        <dbReference type="ARBA" id="ARBA00022692"/>
    </source>
</evidence>
<dbReference type="AlphaFoldDB" id="A0A8B9E8Y2"/>
<feature type="transmembrane region" description="Helical" evidence="8">
    <location>
        <begin position="179"/>
        <end position="202"/>
    </location>
</feature>
<sequence>MTATVQTLRFKLLPPHEAGQEWAHSCQQEIERRYQVVPSVVCAMCCLFGIIYCFFGYRCFKAVMFLTGLMFGSIIIFMLCYKERVLDTQLSVEASVGIGLGIGVLCGLVTMLVRSVGLFMVGLLLGLLLAVATLVVMEQFYHPPTVWIPIALLLGVGMLFAVLTLQWQRFFTTLSTAVFGSAIMTVTVDYFIELFLLVQYIYERIKVAPARPVCWYSWVILGVWPLLTTLGVLVQWKVTAEGYSHTEVIISRQQRRVQLMRIKQREDRKEKKKKRRPHHPPPHQHKAHPPEPAYRRKPNPVRRFDGDVLSPVSPAPRVEISPGLGRPFLLRVGGLGRRGRGARVPGGVRAAGRPRGPGACAWLGALGLGAGRAQGGLGWHGMERAGSRAP</sequence>
<gene>
    <name evidence="10" type="primary">TMEM198</name>
</gene>
<evidence type="ECO:0000256" key="7">
    <source>
        <dbReference type="SAM" id="MobiDB-lite"/>
    </source>
</evidence>
<feature type="transmembrane region" description="Helical" evidence="8">
    <location>
        <begin position="146"/>
        <end position="167"/>
    </location>
</feature>
<reference evidence="10" key="1">
    <citation type="submission" date="2025-08" db="UniProtKB">
        <authorList>
            <consortium name="Ensembl"/>
        </authorList>
    </citation>
    <scope>IDENTIFICATION</scope>
</reference>
<accession>A0A8B9E8Y2</accession>
<feature type="domain" description="TM7S3/TM198-like" evidence="9">
    <location>
        <begin position="42"/>
        <end position="236"/>
    </location>
</feature>
<feature type="compositionally biased region" description="Basic residues" evidence="7">
    <location>
        <begin position="270"/>
        <end position="287"/>
    </location>
</feature>
<dbReference type="InterPro" id="IPR025256">
    <property type="entry name" value="TM7S3/TM198-like_dom"/>
</dbReference>
<feature type="transmembrane region" description="Helical" evidence="8">
    <location>
        <begin position="93"/>
        <end position="112"/>
    </location>
</feature>
<protein>
    <recommendedName>
        <fullName evidence="6">Transmembrane protein 198</fullName>
    </recommendedName>
</protein>
<evidence type="ECO:0000256" key="4">
    <source>
        <dbReference type="ARBA" id="ARBA00022989"/>
    </source>
</evidence>
<feature type="transmembrane region" description="Helical" evidence="8">
    <location>
        <begin position="214"/>
        <end position="236"/>
    </location>
</feature>
<comment type="subcellular location">
    <subcellularLocation>
        <location evidence="1">Membrane</location>
        <topology evidence="1">Multi-pass membrane protein</topology>
    </subcellularLocation>
</comment>
<evidence type="ECO:0000256" key="8">
    <source>
        <dbReference type="SAM" id="Phobius"/>
    </source>
</evidence>
<evidence type="ECO:0000313" key="11">
    <source>
        <dbReference type="Proteomes" id="UP000694521"/>
    </source>
</evidence>
<feature type="transmembrane region" description="Helical" evidence="8">
    <location>
        <begin position="118"/>
        <end position="137"/>
    </location>
</feature>
<proteinExistence type="inferred from homology"/>